<evidence type="ECO:0000313" key="3">
    <source>
        <dbReference type="EMBL" id="TCP13354.1"/>
    </source>
</evidence>
<dbReference type="GO" id="GO:0003677">
    <property type="term" value="F:DNA binding"/>
    <property type="evidence" value="ECO:0007669"/>
    <property type="project" value="InterPro"/>
</dbReference>
<dbReference type="OrthoDB" id="9804145at2"/>
<evidence type="ECO:0000313" key="4">
    <source>
        <dbReference type="Proteomes" id="UP000294841"/>
    </source>
</evidence>
<dbReference type="Pfam" id="PF19778">
    <property type="entry name" value="RE_endonuc"/>
    <property type="match status" value="1"/>
</dbReference>
<organism evidence="3 4">
    <name type="scientific">Bisgaardia hudsonensis</name>
    <dbReference type="NCBI Taxonomy" id="109472"/>
    <lineage>
        <taxon>Bacteria</taxon>
        <taxon>Pseudomonadati</taxon>
        <taxon>Pseudomonadota</taxon>
        <taxon>Gammaproteobacteria</taxon>
        <taxon>Pasteurellales</taxon>
        <taxon>Pasteurellaceae</taxon>
        <taxon>Bisgaardia</taxon>
    </lineage>
</organism>
<dbReference type="GO" id="GO:0005524">
    <property type="term" value="F:ATP binding"/>
    <property type="evidence" value="ECO:0007669"/>
    <property type="project" value="InterPro"/>
</dbReference>
<dbReference type="InterPro" id="IPR006935">
    <property type="entry name" value="Helicase/UvrB_N"/>
</dbReference>
<dbReference type="Pfam" id="PF04851">
    <property type="entry name" value="ResIII"/>
    <property type="match status" value="1"/>
</dbReference>
<evidence type="ECO:0000259" key="1">
    <source>
        <dbReference type="Pfam" id="PF04851"/>
    </source>
</evidence>
<proteinExistence type="predicted"/>
<reference evidence="3 4" key="1">
    <citation type="submission" date="2019-03" db="EMBL/GenBank/DDBJ databases">
        <title>Genomic Encyclopedia of Type Strains, Phase IV (KMG-IV): sequencing the most valuable type-strain genomes for metagenomic binning, comparative biology and taxonomic classification.</title>
        <authorList>
            <person name="Goeker M."/>
        </authorList>
    </citation>
    <scope>NUCLEOTIDE SEQUENCE [LARGE SCALE GENOMIC DNA]</scope>
    <source>
        <strain evidence="3 4">DSM 28231</strain>
    </source>
</reference>
<dbReference type="NCBIfam" id="NF012027">
    <property type="entry name" value="PRK15483.1"/>
    <property type="match status" value="1"/>
</dbReference>
<accession>A0A4R2N1E3</accession>
<dbReference type="RefSeq" id="WP_132022840.1">
    <property type="nucleotide sequence ID" value="NZ_CP016605.1"/>
</dbReference>
<name>A0A4R2N1E3_9PAST</name>
<dbReference type="Gene3D" id="3.40.50.300">
    <property type="entry name" value="P-loop containing nucleotide triphosphate hydrolases"/>
    <property type="match status" value="2"/>
</dbReference>
<dbReference type="GO" id="GO:0015668">
    <property type="term" value="F:type III site-specific deoxyribonuclease activity"/>
    <property type="evidence" value="ECO:0007669"/>
    <property type="project" value="InterPro"/>
</dbReference>
<evidence type="ECO:0000259" key="2">
    <source>
        <dbReference type="Pfam" id="PF19778"/>
    </source>
</evidence>
<dbReference type="EMBL" id="SLXI01000002">
    <property type="protein sequence ID" value="TCP13354.1"/>
    <property type="molecule type" value="Genomic_DNA"/>
</dbReference>
<gene>
    <name evidence="3" type="ORF">EV697_102235</name>
</gene>
<feature type="domain" description="Helicase/UvrB N-terminal" evidence="1">
    <location>
        <begin position="11"/>
        <end position="252"/>
    </location>
</feature>
<feature type="domain" description="Type III restriction enzyme C-terminal endonuclease" evidence="2">
    <location>
        <begin position="853"/>
        <end position="958"/>
    </location>
</feature>
<sequence>MASFNYEKNLPHQERAIQAILNVFENADIKLNASSENPSIIINDESFTQNLTQIQKRNQIDVSFDKSNVLDIMMETGTGKTYTYTKTMFELHKQLGIFKFVIVVPTLPIKAGTQNFLQSEDLKKHFQLDFAGNYDDAEIELYIVESQKSKSKKYSISTDIIRFISAENSKNIHILLINQGMINSDTMAGTDKGNDGSCLIKDQFHKPIEAIASIKPFIILDEPHKFKSDNKTWQNILKFRPQFILRYGATFPILKNNTVDYRNLLYRLTAIDAFNQDLVKGVNVFMEEIQSDDGIRIKLMDIVNNQAVFDVKNKKYYLDKKASLSVLHHQISDLYIDTMNKSTVVLSNGIEMKKGDSINPYSYSYSQTLSDKMIRLAIKEHFKLERELFTRPNGRIKPLTLFFIDDIQGYRDGNILAGSLKQKFEQFLKSEIEQCLIQEQDKEYKKYLQKTLEDLSLTHGGYFSQDNSDKDEKIEQEVFEILHDKQSLLSFDNPRRFIFSKWTLREGWDNPNVFGICKLRSSGSETSKLQEVGRGLRLPVNEYGGRVKDTLFKLNYFVDNTEQDFVEKLTNEINKNKPQEKIYHKLSDELIDKIIDAYPDKKKLNIILDCNNQKLIDDDLKFIQSNSFQQIQQLYPNAFDCVDELRDGKIAFANKQNRHKVSIRTGKYDELKALWEKINEKVILQYDIKNEEQFLDLFTEYLKQNTSKFIQTGIKTVKKGVKIYHNQAQIVGNENIAEYHFEPIIEMGYGQFLRKLSQLIFIKISTLHKAFYQVKDEIEISQFLNIQTINGIKSGFNRFLLFHSFTDFNISFNRIDNKVHPTKFTDKEGKVLNEVNSSDLGMQNEETISPLESYLFDSVFYDSDIEKENIVSNEIKQVTVFTKIPKNSIKIPVAGGGTYSPDFAYIIKKESGDVLNLVVESKGVDGNDSLRQEEKCKIKHAEKLFRQFEQGFNIQFVTQFNQDRIVELIKNLL</sequence>
<protein>
    <submittedName>
        <fullName evidence="3">Type III restriction enzyme</fullName>
    </submittedName>
</protein>
<comment type="caution">
    <text evidence="3">The sequence shown here is derived from an EMBL/GenBank/DDBJ whole genome shotgun (WGS) entry which is preliminary data.</text>
</comment>
<dbReference type="AlphaFoldDB" id="A0A4R2N1E3"/>
<keyword evidence="4" id="KW-1185">Reference proteome</keyword>
<dbReference type="SUPFAM" id="SSF52540">
    <property type="entry name" value="P-loop containing nucleoside triphosphate hydrolases"/>
    <property type="match status" value="2"/>
</dbReference>
<dbReference type="InterPro" id="IPR027417">
    <property type="entry name" value="P-loop_NTPase"/>
</dbReference>
<dbReference type="Proteomes" id="UP000294841">
    <property type="component" value="Unassembled WGS sequence"/>
</dbReference>
<dbReference type="InterPro" id="IPR045572">
    <property type="entry name" value="RE_endonuc_C"/>
</dbReference>